<keyword evidence="3" id="KW-1185">Reference proteome</keyword>
<comment type="caution">
    <text evidence="2">The sequence shown here is derived from an EMBL/GenBank/DDBJ whole genome shotgun (WGS) entry which is preliminary data.</text>
</comment>
<dbReference type="RefSeq" id="WP_307110790.1">
    <property type="nucleotide sequence ID" value="NZ_JAURUE010000001.1"/>
</dbReference>
<dbReference type="EMBL" id="JAURUE010000001">
    <property type="protein sequence ID" value="MDP9611406.1"/>
    <property type="molecule type" value="Genomic_DNA"/>
</dbReference>
<proteinExistence type="predicted"/>
<evidence type="ECO:0000313" key="3">
    <source>
        <dbReference type="Proteomes" id="UP001234880"/>
    </source>
</evidence>
<accession>A0ABT9KVK3</accession>
<protein>
    <submittedName>
        <fullName evidence="2">Uncharacterized protein</fullName>
    </submittedName>
</protein>
<evidence type="ECO:0000256" key="1">
    <source>
        <dbReference type="SAM" id="MobiDB-lite"/>
    </source>
</evidence>
<name>A0ABT9KVK3_9ACTN</name>
<gene>
    <name evidence="2" type="ORF">JOF35_003683</name>
</gene>
<evidence type="ECO:0000313" key="2">
    <source>
        <dbReference type="EMBL" id="MDP9611406.1"/>
    </source>
</evidence>
<organism evidence="2 3">
    <name type="scientific">Streptomyces demainii</name>
    <dbReference type="NCBI Taxonomy" id="588122"/>
    <lineage>
        <taxon>Bacteria</taxon>
        <taxon>Bacillati</taxon>
        <taxon>Actinomycetota</taxon>
        <taxon>Actinomycetes</taxon>
        <taxon>Kitasatosporales</taxon>
        <taxon>Streptomycetaceae</taxon>
        <taxon>Streptomyces</taxon>
    </lineage>
</organism>
<reference evidence="2 3" key="1">
    <citation type="submission" date="2023-07" db="EMBL/GenBank/DDBJ databases">
        <title>Sequencing the genomes of 1000 actinobacteria strains.</title>
        <authorList>
            <person name="Klenk H.-P."/>
        </authorList>
    </citation>
    <scope>NUCLEOTIDE SEQUENCE [LARGE SCALE GENOMIC DNA]</scope>
    <source>
        <strain evidence="2 3">DSM 41600</strain>
    </source>
</reference>
<sequence>MTGAVAAVATRTGRAPWTDPGEVRSGYGPAAVTTGRPARQRVLAAALGQPAGAVASAGGSLGPLAVGRWSVGSAGPGGGVRSGWVCSVRLCAGTAEVRSGHVAWPGRMRPAWQRVLAAALGVSASAGGPLGLLAAGRWSVGPAGSGDGVRSLRVCSVRLCAGTAEARPGHVAWPLGRPHRTPVTVRAGTAVVPDAGRAWPSPGRYAVPAAAPGPALGRLARYEDADGDEPLIAEGAARPGTATSPTTTGSGVRPPRTPAPPRTRPNLSFAGPPDARRPGGHRCP</sequence>
<feature type="compositionally biased region" description="Low complexity" evidence="1">
    <location>
        <begin position="235"/>
        <end position="254"/>
    </location>
</feature>
<feature type="region of interest" description="Disordered" evidence="1">
    <location>
        <begin position="232"/>
        <end position="284"/>
    </location>
</feature>
<dbReference type="Proteomes" id="UP001234880">
    <property type="component" value="Unassembled WGS sequence"/>
</dbReference>